<reference evidence="1 2" key="1">
    <citation type="journal article" date="2015" name="Proc. Natl. Acad. Sci. U.S.A.">
        <title>Expanded metabolic versatility of ubiquitous nitrite-oxidizing bacteria from the genus Nitrospira.</title>
        <authorList>
            <person name="Koch H."/>
            <person name="Lucker S."/>
            <person name="Albertsen M."/>
            <person name="Kitzinger K."/>
            <person name="Herbold C."/>
            <person name="Spieck E."/>
            <person name="Nielsen P.H."/>
            <person name="Wagner M."/>
            <person name="Daims H."/>
        </authorList>
    </citation>
    <scope>NUCLEOTIDE SEQUENCE [LARGE SCALE GENOMIC DNA]</scope>
    <source>
        <strain evidence="1 2">NSP M-1</strain>
    </source>
</reference>
<dbReference type="RefSeq" id="WP_053378305.1">
    <property type="nucleotide sequence ID" value="NZ_CP011801.1"/>
</dbReference>
<accession>A0A0K2G7N4</accession>
<organism evidence="1 2">
    <name type="scientific">Nitrospira moscoviensis</name>
    <dbReference type="NCBI Taxonomy" id="42253"/>
    <lineage>
        <taxon>Bacteria</taxon>
        <taxon>Pseudomonadati</taxon>
        <taxon>Nitrospirota</taxon>
        <taxon>Nitrospiria</taxon>
        <taxon>Nitrospirales</taxon>
        <taxon>Nitrospiraceae</taxon>
        <taxon>Nitrospira</taxon>
    </lineage>
</organism>
<dbReference type="PROSITE" id="PS51257">
    <property type="entry name" value="PROKAR_LIPOPROTEIN"/>
    <property type="match status" value="1"/>
</dbReference>
<protein>
    <recommendedName>
        <fullName evidence="3">Lipoprotein</fullName>
    </recommendedName>
</protein>
<dbReference type="STRING" id="42253.NITMOv2_0448"/>
<dbReference type="Proteomes" id="UP000069205">
    <property type="component" value="Chromosome"/>
</dbReference>
<gene>
    <name evidence="1" type="ORF">NITMOv2_0448</name>
</gene>
<keyword evidence="2" id="KW-1185">Reference proteome</keyword>
<dbReference type="KEGG" id="nmv:NITMOv2_0448"/>
<dbReference type="AlphaFoldDB" id="A0A0K2G7N4"/>
<evidence type="ECO:0000313" key="2">
    <source>
        <dbReference type="Proteomes" id="UP000069205"/>
    </source>
</evidence>
<proteinExistence type="predicted"/>
<evidence type="ECO:0000313" key="1">
    <source>
        <dbReference type="EMBL" id="ALA56884.1"/>
    </source>
</evidence>
<dbReference type="EMBL" id="CP011801">
    <property type="protein sequence ID" value="ALA56884.1"/>
    <property type="molecule type" value="Genomic_DNA"/>
</dbReference>
<dbReference type="PATRIC" id="fig|42253.5.peg.440"/>
<evidence type="ECO:0008006" key="3">
    <source>
        <dbReference type="Google" id="ProtNLM"/>
    </source>
</evidence>
<name>A0A0K2G7N4_NITMO</name>
<sequence length="83" mass="8851">MRRSTAKAGAALIAALSLVGCAELAYQRVVYFGSLAGSLKTNGRIAMSISPPPDDQLMKWLMTNSQRPMAGSQKQIVGKGARR</sequence>